<evidence type="ECO:0000256" key="4">
    <source>
        <dbReference type="ARBA" id="ARBA00023136"/>
    </source>
</evidence>
<proteinExistence type="predicted"/>
<feature type="transmembrane region" description="Helical" evidence="5">
    <location>
        <begin position="238"/>
        <end position="256"/>
    </location>
</feature>
<gene>
    <name evidence="7" type="ORF">ACFQ4M_06305</name>
</gene>
<dbReference type="PANTHER" id="PTHR37422">
    <property type="entry name" value="TEICHURONIC ACID BIOSYNTHESIS PROTEIN TUAE"/>
    <property type="match status" value="1"/>
</dbReference>
<name>A0ABW3WBM2_9RHOO</name>
<feature type="transmembrane region" description="Helical" evidence="5">
    <location>
        <begin position="66"/>
        <end position="87"/>
    </location>
</feature>
<keyword evidence="2 5" id="KW-0812">Transmembrane</keyword>
<feature type="transmembrane region" description="Helical" evidence="5">
    <location>
        <begin position="20"/>
        <end position="36"/>
    </location>
</feature>
<accession>A0ABW3WBM2</accession>
<keyword evidence="8" id="KW-1185">Reference proteome</keyword>
<feature type="transmembrane region" description="Helical" evidence="5">
    <location>
        <begin position="215"/>
        <end position="231"/>
    </location>
</feature>
<protein>
    <submittedName>
        <fullName evidence="7">O-antigen ligase family protein</fullName>
    </submittedName>
</protein>
<dbReference type="InterPro" id="IPR007016">
    <property type="entry name" value="O-antigen_ligase-rel_domated"/>
</dbReference>
<feature type="transmembrane region" description="Helical" evidence="5">
    <location>
        <begin position="325"/>
        <end position="347"/>
    </location>
</feature>
<keyword evidence="7" id="KW-0436">Ligase</keyword>
<evidence type="ECO:0000313" key="8">
    <source>
        <dbReference type="Proteomes" id="UP001597158"/>
    </source>
</evidence>
<evidence type="ECO:0000256" key="1">
    <source>
        <dbReference type="ARBA" id="ARBA00004141"/>
    </source>
</evidence>
<feature type="domain" description="O-antigen ligase-related" evidence="6">
    <location>
        <begin position="199"/>
        <end position="341"/>
    </location>
</feature>
<keyword evidence="4 5" id="KW-0472">Membrane</keyword>
<evidence type="ECO:0000256" key="3">
    <source>
        <dbReference type="ARBA" id="ARBA00022989"/>
    </source>
</evidence>
<dbReference type="GO" id="GO:0016874">
    <property type="term" value="F:ligase activity"/>
    <property type="evidence" value="ECO:0007669"/>
    <property type="project" value="UniProtKB-KW"/>
</dbReference>
<evidence type="ECO:0000259" key="6">
    <source>
        <dbReference type="Pfam" id="PF04932"/>
    </source>
</evidence>
<dbReference type="RefSeq" id="WP_277833768.1">
    <property type="nucleotide sequence ID" value="NZ_JARQZE010000009.1"/>
</dbReference>
<sequence>MKLFDQRSQAPGDMRTTELLLLFACFFGLGLFNSSTIQENNITIATLQITFSTASIYYLRGSLSRLASYASVAALTALSLIISNGLAQYDAIETSDWSRVIGACAHMAFGAFCAAWFMSRRWAINCFVNAILAATIFYLVALAVRWISTEDPYAYPWFHAPPLFNHIRHAGYFLCVGVIVSSWGALQYRGVQGRLALAAYVVALSILLWSGGRGAFLAALVGLFALSLHFSPRRHARGWGTLLVGTVLALALSAHFDIGQRSMGWLGAFERSATAASLDQLSTSRLTIWSHLLPYIAERPLLGWGGEGFLAVWTKGGAVQAHNGLLQLLIEWGAIGALLVLLSLGWLTTKGLRMYCAQLGHGKMPAELVLGVALTMGLWALSIVDGVFYHGTPMAFMMAGFGMIFAAIERSESVGE</sequence>
<evidence type="ECO:0000313" key="7">
    <source>
        <dbReference type="EMBL" id="MFD1263191.1"/>
    </source>
</evidence>
<comment type="subcellular location">
    <subcellularLocation>
        <location evidence="1">Membrane</location>
        <topology evidence="1">Multi-pass membrane protein</topology>
    </subcellularLocation>
</comment>
<dbReference type="Pfam" id="PF04932">
    <property type="entry name" value="Wzy_C"/>
    <property type="match status" value="1"/>
</dbReference>
<keyword evidence="3 5" id="KW-1133">Transmembrane helix</keyword>
<dbReference type="InterPro" id="IPR051533">
    <property type="entry name" value="WaaL-like"/>
</dbReference>
<reference evidence="8" key="1">
    <citation type="journal article" date="2019" name="Int. J. Syst. Evol. Microbiol.">
        <title>The Global Catalogue of Microorganisms (GCM) 10K type strain sequencing project: providing services to taxonomists for standard genome sequencing and annotation.</title>
        <authorList>
            <consortium name="The Broad Institute Genomics Platform"/>
            <consortium name="The Broad Institute Genome Sequencing Center for Infectious Disease"/>
            <person name="Wu L."/>
            <person name="Ma J."/>
        </authorList>
    </citation>
    <scope>NUCLEOTIDE SEQUENCE [LARGE SCALE GENOMIC DNA]</scope>
    <source>
        <strain evidence="8">CCUG 48884</strain>
    </source>
</reference>
<feature type="transmembrane region" description="Helical" evidence="5">
    <location>
        <begin position="368"/>
        <end position="384"/>
    </location>
</feature>
<evidence type="ECO:0000256" key="5">
    <source>
        <dbReference type="SAM" id="Phobius"/>
    </source>
</evidence>
<feature type="transmembrane region" description="Helical" evidence="5">
    <location>
        <begin position="42"/>
        <end position="59"/>
    </location>
</feature>
<evidence type="ECO:0000256" key="2">
    <source>
        <dbReference type="ARBA" id="ARBA00022692"/>
    </source>
</evidence>
<comment type="caution">
    <text evidence="7">The sequence shown here is derived from an EMBL/GenBank/DDBJ whole genome shotgun (WGS) entry which is preliminary data.</text>
</comment>
<dbReference type="PANTHER" id="PTHR37422:SF13">
    <property type="entry name" value="LIPOPOLYSACCHARIDE BIOSYNTHESIS PROTEIN PA4999-RELATED"/>
    <property type="match status" value="1"/>
</dbReference>
<feature type="transmembrane region" description="Helical" evidence="5">
    <location>
        <begin position="99"/>
        <end position="119"/>
    </location>
</feature>
<feature type="transmembrane region" description="Helical" evidence="5">
    <location>
        <begin position="193"/>
        <end position="209"/>
    </location>
</feature>
<organism evidence="7 8">
    <name type="scientific">Thauera mechernichensis</name>
    <dbReference type="NCBI Taxonomy" id="82788"/>
    <lineage>
        <taxon>Bacteria</taxon>
        <taxon>Pseudomonadati</taxon>
        <taxon>Pseudomonadota</taxon>
        <taxon>Betaproteobacteria</taxon>
        <taxon>Rhodocyclales</taxon>
        <taxon>Zoogloeaceae</taxon>
        <taxon>Thauera</taxon>
    </lineage>
</organism>
<feature type="transmembrane region" description="Helical" evidence="5">
    <location>
        <begin position="167"/>
        <end position="186"/>
    </location>
</feature>
<dbReference type="Proteomes" id="UP001597158">
    <property type="component" value="Unassembled WGS sequence"/>
</dbReference>
<feature type="transmembrane region" description="Helical" evidence="5">
    <location>
        <begin position="126"/>
        <end position="147"/>
    </location>
</feature>
<dbReference type="EMBL" id="JBHTMC010000010">
    <property type="protein sequence ID" value="MFD1263191.1"/>
    <property type="molecule type" value="Genomic_DNA"/>
</dbReference>